<feature type="active site" description="Proton acceptor" evidence="4">
    <location>
        <position position="207"/>
    </location>
</feature>
<feature type="chain" id="PRO_5018303863" evidence="5">
    <location>
        <begin position="19"/>
        <end position="746"/>
    </location>
</feature>
<dbReference type="Gene3D" id="3.40.1090.10">
    <property type="entry name" value="Cytosolic phospholipase A2 catalytic domain"/>
    <property type="match status" value="2"/>
</dbReference>
<dbReference type="GO" id="GO:0016787">
    <property type="term" value="F:hydrolase activity"/>
    <property type="evidence" value="ECO:0007669"/>
    <property type="project" value="UniProtKB-UniRule"/>
</dbReference>
<keyword evidence="2 4" id="KW-0442">Lipid degradation</keyword>
<keyword evidence="5" id="KW-0732">Signal</keyword>
<feature type="short sequence motif" description="DGA/G" evidence="4">
    <location>
        <begin position="207"/>
        <end position="209"/>
    </location>
</feature>
<dbReference type="Pfam" id="PF01734">
    <property type="entry name" value="Patatin"/>
    <property type="match status" value="1"/>
</dbReference>
<dbReference type="RefSeq" id="WP_123215522.1">
    <property type="nucleotide sequence ID" value="NZ_RJTM01000057.1"/>
</dbReference>
<keyword evidence="3 4" id="KW-0443">Lipid metabolism</keyword>
<dbReference type="Proteomes" id="UP000267469">
    <property type="component" value="Unassembled WGS sequence"/>
</dbReference>
<dbReference type="PANTHER" id="PTHR14226">
    <property type="entry name" value="NEUROPATHY TARGET ESTERASE/SWISS CHEESE D.MELANOGASTER"/>
    <property type="match status" value="1"/>
</dbReference>
<proteinExistence type="predicted"/>
<dbReference type="EMBL" id="RJTM01000057">
    <property type="protein sequence ID" value="RNL88762.1"/>
    <property type="molecule type" value="Genomic_DNA"/>
</dbReference>
<keyword evidence="8" id="KW-1185">Reference proteome</keyword>
<feature type="active site" description="Nucleophile" evidence="4">
    <location>
        <position position="63"/>
    </location>
</feature>
<comment type="caution">
    <text evidence="7">The sequence shown here is derived from an EMBL/GenBank/DDBJ whole genome shotgun (WGS) entry which is preliminary data.</text>
</comment>
<dbReference type="GO" id="GO:0016042">
    <property type="term" value="P:lipid catabolic process"/>
    <property type="evidence" value="ECO:0007669"/>
    <property type="project" value="UniProtKB-UniRule"/>
</dbReference>
<dbReference type="OrthoDB" id="9770965at2"/>
<evidence type="ECO:0000259" key="6">
    <source>
        <dbReference type="PROSITE" id="PS51635"/>
    </source>
</evidence>
<feature type="domain" description="PNPLA" evidence="6">
    <location>
        <begin position="30"/>
        <end position="220"/>
    </location>
</feature>
<feature type="short sequence motif" description="GXGXXG" evidence="4">
    <location>
        <begin position="34"/>
        <end position="39"/>
    </location>
</feature>
<evidence type="ECO:0000256" key="4">
    <source>
        <dbReference type="PROSITE-ProRule" id="PRU01161"/>
    </source>
</evidence>
<dbReference type="Pfam" id="PF19143">
    <property type="entry name" value="Omp85_2"/>
    <property type="match status" value="1"/>
</dbReference>
<evidence type="ECO:0000313" key="7">
    <source>
        <dbReference type="EMBL" id="RNL88762.1"/>
    </source>
</evidence>
<feature type="signal peptide" evidence="5">
    <location>
        <begin position="1"/>
        <end position="18"/>
    </location>
</feature>
<gene>
    <name evidence="7" type="ORF">ED312_08255</name>
</gene>
<organism evidence="7 8">
    <name type="scientific">Sinomicrobium pectinilyticum</name>
    <dbReference type="NCBI Taxonomy" id="1084421"/>
    <lineage>
        <taxon>Bacteria</taxon>
        <taxon>Pseudomonadati</taxon>
        <taxon>Bacteroidota</taxon>
        <taxon>Flavobacteriia</taxon>
        <taxon>Flavobacteriales</taxon>
        <taxon>Flavobacteriaceae</taxon>
        <taxon>Sinomicrobium</taxon>
    </lineage>
</organism>
<dbReference type="InterPro" id="IPR043864">
    <property type="entry name" value="Omp85-like_dom"/>
</dbReference>
<evidence type="ECO:0000256" key="5">
    <source>
        <dbReference type="SAM" id="SignalP"/>
    </source>
</evidence>
<dbReference type="SUPFAM" id="SSF52151">
    <property type="entry name" value="FabD/lysophospholipase-like"/>
    <property type="match status" value="1"/>
</dbReference>
<reference evidence="7 8" key="1">
    <citation type="submission" date="2018-10" db="EMBL/GenBank/DDBJ databases">
        <title>Sinomicrobium pectinilyticum sp. nov., a pectinase-producing bacterium isolated from alkaline and saline soil, and emended description of the genus Sinomicrobium.</title>
        <authorList>
            <person name="Cheng B."/>
            <person name="Li C."/>
            <person name="Lai Q."/>
            <person name="Du M."/>
            <person name="Shao Z."/>
            <person name="Xu P."/>
            <person name="Yang C."/>
        </authorList>
    </citation>
    <scope>NUCLEOTIDE SEQUENCE [LARGE SCALE GENOMIC DNA]</scope>
    <source>
        <strain evidence="7 8">5DNS001</strain>
    </source>
</reference>
<accession>A0A3N0ELX0</accession>
<feature type="short sequence motif" description="GXSXG" evidence="4">
    <location>
        <begin position="61"/>
        <end position="65"/>
    </location>
</feature>
<evidence type="ECO:0000256" key="1">
    <source>
        <dbReference type="ARBA" id="ARBA00022801"/>
    </source>
</evidence>
<dbReference type="AlphaFoldDB" id="A0A3N0ELX0"/>
<dbReference type="InterPro" id="IPR050301">
    <property type="entry name" value="NTE"/>
</dbReference>
<evidence type="ECO:0000256" key="3">
    <source>
        <dbReference type="ARBA" id="ARBA00023098"/>
    </source>
</evidence>
<keyword evidence="1 4" id="KW-0378">Hydrolase</keyword>
<dbReference type="CDD" id="cd07205">
    <property type="entry name" value="Pat_PNPLA6_PNPLA7_NTE1_like"/>
    <property type="match status" value="1"/>
</dbReference>
<name>A0A3N0ELX0_SINP1</name>
<dbReference type="InterPro" id="IPR016035">
    <property type="entry name" value="Acyl_Trfase/lysoPLipase"/>
</dbReference>
<dbReference type="PROSITE" id="PS51635">
    <property type="entry name" value="PNPLA"/>
    <property type="match status" value="1"/>
</dbReference>
<dbReference type="PANTHER" id="PTHR14226:SF76">
    <property type="entry name" value="NTE FAMILY PROTEIN RSSA"/>
    <property type="match status" value="1"/>
</dbReference>
<dbReference type="InterPro" id="IPR002641">
    <property type="entry name" value="PNPLA_dom"/>
</dbReference>
<sequence length="746" mass="83702">MKKHVLLLLCMVVWYGNAQDSNPEDVKVGLVLSGGGAKGLAHIGALKVIEEAGVRIDYIGGTSMGAIIGALYASGYSAKQLDSIFQVVDFNELIQDNVPRSARTFYEKENSERYALTLPFDNFKISFPRALSRGQNIYNLLVKLLYPVNDVEDFSKLPIPFFCIATNVETGEPVVLDKGYLPEAILASGSFPSLFNPVEIGGNVLIDGGVVNNYPINEVKALGAEKIIGIDVQDALAERDELSAATDILMQINNYRTVNDMKKKSEQTDVYIKPDIKAFSVVSFDRGQYIIANGETAAREQMSQLRELAAQQAAGPRPGHHIEAVDSIDISGLTLEGNDKYSRAYIKGKLRFTTTGKVSFLKLDQGLANLSATNNFESIRYRFVKDKEGEDQYDMHMRLQENKRTMLLRFGLHYDGLYKSAVLLNLTKKQFLFDDDVLSLDVVLGDNLRYNLEYYLDKGFYWSFGVKSSYNRFATDVSVDFLEDSEQQPPVVDGLNRIGVKLSDLTNQIYLQTVFREEFSVGAGLEHKRLRIESETISQGDSRKATFEDSDYYSAYSFMKLDTYDNRYFPKKGLYFDGDYHFYFASSDYNNTFNEFSMLKAKAGMATPVFYRNVALNLSAEAGSVLGGAGAEPLQYILGGYGNDLINNFKPFLGYDFISFGGDSYVKATATLDYEFMRKNHVNFTANFANAGNDIFEHGDWFQAPAYTGYAIGYGLETFIGPIELKYSWSPERGKGLWFFNLGFWF</sequence>
<evidence type="ECO:0000313" key="8">
    <source>
        <dbReference type="Proteomes" id="UP000267469"/>
    </source>
</evidence>
<protein>
    <submittedName>
        <fullName evidence="7">Patatin</fullName>
    </submittedName>
</protein>
<evidence type="ECO:0000256" key="2">
    <source>
        <dbReference type="ARBA" id="ARBA00022963"/>
    </source>
</evidence>